<protein>
    <recommendedName>
        <fullName evidence="3">DUF4185 domain-containing protein</fullName>
    </recommendedName>
</protein>
<dbReference type="RefSeq" id="WP_391937625.1">
    <property type="nucleotide sequence ID" value="NZ_JBIBSM010000026.1"/>
</dbReference>
<comment type="caution">
    <text evidence="1">The sequence shown here is derived from an EMBL/GenBank/DDBJ whole genome shotgun (WGS) entry which is preliminary data.</text>
</comment>
<accession>A0ABW6YLU4</accession>
<keyword evidence="2" id="KW-1185">Reference proteome</keyword>
<sequence length="439" mass="47366">MAYSDANGIDLSGVTGRLIQTVDLVKNPAPQAIATDTVNGHVFVLQVESSATSSAGNMYLNRIDRQTGVRTGHMHLKGFGHGLAMGVEAVGADSYVWTEVGPLHVTSGGTAFGKAVTRFRFVDGAVLDGATVPQEQKFTPPGSTAGAGPSTDPVNRLLTVMYHKDGNRLFTRYDLMRAAAGEWVPAGPTFTVPAGEDITPAVPSPYLLKPKLTFQGFAALGDVLYVYQWAPYDKDKDPAIPSEFPGVTFLTSYSWTTGERLDRQVVTGADGLTRREPEGLAVEADPKTQETRLLFGFSNTVPGTEYARDVTISWYPTKPAVDGVKVLSDWEDLVPAAGVEPGTQRPRGRLIALGGTTYLQMRGILTCSPGLTSDRTIATLPHRLRPTRLIRQNVPRNNHYGRCVCRIEADVNGALWAYGASTDNAVTWIDLDGVSVAWR</sequence>
<dbReference type="EMBL" id="JBIBSM010000026">
    <property type="protein sequence ID" value="MFF8280848.1"/>
    <property type="molecule type" value="Genomic_DNA"/>
</dbReference>
<evidence type="ECO:0000313" key="1">
    <source>
        <dbReference type="EMBL" id="MFF8280848.1"/>
    </source>
</evidence>
<name>A0ABW6YLU4_9ACTN</name>
<evidence type="ECO:0008006" key="3">
    <source>
        <dbReference type="Google" id="ProtNLM"/>
    </source>
</evidence>
<proteinExistence type="predicted"/>
<gene>
    <name evidence="1" type="ORF">ACF05T_33105</name>
</gene>
<evidence type="ECO:0000313" key="2">
    <source>
        <dbReference type="Proteomes" id="UP001603013"/>
    </source>
</evidence>
<dbReference type="Proteomes" id="UP001603013">
    <property type="component" value="Unassembled WGS sequence"/>
</dbReference>
<organism evidence="1 2">
    <name type="scientific">Streptomyces lateritius</name>
    <dbReference type="NCBI Taxonomy" id="67313"/>
    <lineage>
        <taxon>Bacteria</taxon>
        <taxon>Bacillati</taxon>
        <taxon>Actinomycetota</taxon>
        <taxon>Actinomycetes</taxon>
        <taxon>Kitasatosporales</taxon>
        <taxon>Streptomycetaceae</taxon>
        <taxon>Streptomyces</taxon>
    </lineage>
</organism>
<reference evidence="1 2" key="1">
    <citation type="submission" date="2024-10" db="EMBL/GenBank/DDBJ databases">
        <title>The Natural Products Discovery Center: Release of the First 8490 Sequenced Strains for Exploring Actinobacteria Biosynthetic Diversity.</title>
        <authorList>
            <person name="Kalkreuter E."/>
            <person name="Kautsar S.A."/>
            <person name="Yang D."/>
            <person name="Bader C.D."/>
            <person name="Teijaro C.N."/>
            <person name="Fluegel L."/>
            <person name="Davis C.M."/>
            <person name="Simpson J.R."/>
            <person name="Lauterbach L."/>
            <person name="Steele A.D."/>
            <person name="Gui C."/>
            <person name="Meng S."/>
            <person name="Li G."/>
            <person name="Viehrig K."/>
            <person name="Ye F."/>
            <person name="Su P."/>
            <person name="Kiefer A.F."/>
            <person name="Nichols A."/>
            <person name="Cepeda A.J."/>
            <person name="Yan W."/>
            <person name="Fan B."/>
            <person name="Jiang Y."/>
            <person name="Adhikari A."/>
            <person name="Zheng C.-J."/>
            <person name="Schuster L."/>
            <person name="Cowan T.M."/>
            <person name="Smanski M.J."/>
            <person name="Chevrette M.G."/>
            <person name="De Carvalho L.P.S."/>
            <person name="Shen B."/>
        </authorList>
    </citation>
    <scope>NUCLEOTIDE SEQUENCE [LARGE SCALE GENOMIC DNA]</scope>
    <source>
        <strain evidence="1 2">NPDC015755</strain>
    </source>
</reference>